<name>A0AAJ1IIZ2_9SPIO</name>
<feature type="transmembrane region" description="Helical" evidence="1">
    <location>
        <begin position="6"/>
        <end position="29"/>
    </location>
</feature>
<reference evidence="2 3" key="1">
    <citation type="submission" date="2022-12" db="EMBL/GenBank/DDBJ databases">
        <title>Metagenome assembled genome from gulf of manar.</title>
        <authorList>
            <person name="Kohli P."/>
            <person name="Pk S."/>
            <person name="Venkata Ramana C."/>
            <person name="Sasikala C."/>
        </authorList>
    </citation>
    <scope>NUCLEOTIDE SEQUENCE [LARGE SCALE GENOMIC DNA]</scope>
    <source>
        <strain evidence="2">JB008</strain>
    </source>
</reference>
<proteinExistence type="predicted"/>
<gene>
    <name evidence="2" type="ORF">PQJ61_09900</name>
</gene>
<protein>
    <submittedName>
        <fullName evidence="2">Uncharacterized protein</fullName>
    </submittedName>
</protein>
<dbReference type="Proteomes" id="UP001221217">
    <property type="component" value="Unassembled WGS sequence"/>
</dbReference>
<keyword evidence="1" id="KW-0472">Membrane</keyword>
<keyword evidence="1" id="KW-0812">Transmembrane</keyword>
<evidence type="ECO:0000313" key="2">
    <source>
        <dbReference type="EMBL" id="MDC7227061.1"/>
    </source>
</evidence>
<dbReference type="AlphaFoldDB" id="A0AAJ1IIZ2"/>
<accession>A0AAJ1IIZ2</accession>
<evidence type="ECO:0000256" key="1">
    <source>
        <dbReference type="SAM" id="Phobius"/>
    </source>
</evidence>
<dbReference type="EMBL" id="JAQQAL010000022">
    <property type="protein sequence ID" value="MDC7227061.1"/>
    <property type="molecule type" value="Genomic_DNA"/>
</dbReference>
<organism evidence="2 3">
    <name type="scientific">Candidatus Thalassospirochaeta sargassi</name>
    <dbReference type="NCBI Taxonomy" id="3119039"/>
    <lineage>
        <taxon>Bacteria</taxon>
        <taxon>Pseudomonadati</taxon>
        <taxon>Spirochaetota</taxon>
        <taxon>Spirochaetia</taxon>
        <taxon>Spirochaetales</taxon>
        <taxon>Spirochaetaceae</taxon>
        <taxon>Candidatus Thalassospirochaeta</taxon>
    </lineage>
</organism>
<sequence>MNTIVNLPPAVLGIVIFGIVLLMALIRYLESQHLSRKYPEDQIILASFGVTWFGQESKLEKPIRKTGAIALVRDGVYYHSRFGGLEAFIPKNSIKTIGTTDFFCDKPLNDTVIQISFKNEKGDLDRMAFRIPSPAKWILMLQKTLLNK</sequence>
<comment type="caution">
    <text evidence="2">The sequence shown here is derived from an EMBL/GenBank/DDBJ whole genome shotgun (WGS) entry which is preliminary data.</text>
</comment>
<keyword evidence="1" id="KW-1133">Transmembrane helix</keyword>
<evidence type="ECO:0000313" key="3">
    <source>
        <dbReference type="Proteomes" id="UP001221217"/>
    </source>
</evidence>